<feature type="domain" description="ABC transporter" evidence="3">
    <location>
        <begin position="4"/>
        <end position="259"/>
    </location>
</feature>
<dbReference type="RefSeq" id="WP_250861407.1">
    <property type="nucleotide sequence ID" value="NZ_JAGSOJ010000005.1"/>
</dbReference>
<dbReference type="NCBIfam" id="NF000355">
    <property type="entry name" value="ribo_prot_ABC_F"/>
    <property type="match status" value="1"/>
</dbReference>
<dbReference type="CDD" id="cd03221">
    <property type="entry name" value="ABCF_EF-3"/>
    <property type="match status" value="2"/>
</dbReference>
<dbReference type="EMBL" id="JAGSOJ010000005">
    <property type="protein sequence ID" value="MCM1992244.1"/>
    <property type="molecule type" value="Genomic_DNA"/>
</dbReference>
<dbReference type="GO" id="GO:0005524">
    <property type="term" value="F:ATP binding"/>
    <property type="evidence" value="ECO:0007669"/>
    <property type="project" value="UniProtKB-KW"/>
</dbReference>
<dbReference type="FunFam" id="3.40.50.300:FF:000011">
    <property type="entry name" value="Putative ABC transporter ATP-binding component"/>
    <property type="match status" value="1"/>
</dbReference>
<dbReference type="Gene3D" id="3.40.50.300">
    <property type="entry name" value="P-loop containing nucleotide triphosphate hydrolases"/>
    <property type="match status" value="2"/>
</dbReference>
<evidence type="ECO:0000313" key="4">
    <source>
        <dbReference type="EMBL" id="MCM1992244.1"/>
    </source>
</evidence>
<gene>
    <name evidence="4" type="ORF">KDK92_21180</name>
</gene>
<keyword evidence="1" id="KW-0547">Nucleotide-binding</keyword>
<dbReference type="PROSITE" id="PS00211">
    <property type="entry name" value="ABC_TRANSPORTER_1"/>
    <property type="match status" value="1"/>
</dbReference>
<proteinExistence type="predicted"/>
<feature type="domain" description="ABC transporter" evidence="3">
    <location>
        <begin position="333"/>
        <end position="531"/>
    </location>
</feature>
<reference evidence="4" key="2">
    <citation type="submission" date="2021-04" db="EMBL/GenBank/DDBJ databases">
        <authorList>
            <person name="Dong X."/>
        </authorList>
    </citation>
    <scope>NUCLEOTIDE SEQUENCE</scope>
    <source>
        <strain evidence="4">ZWT</strain>
    </source>
</reference>
<accession>A0A9J6P7I5</accession>
<dbReference type="InterPro" id="IPR027417">
    <property type="entry name" value="P-loop_NTPase"/>
</dbReference>
<dbReference type="InterPro" id="IPR003439">
    <property type="entry name" value="ABC_transporter-like_ATP-bd"/>
</dbReference>
<name>A0A9J6P7I5_9CLOT</name>
<dbReference type="PANTHER" id="PTHR42855:SF2">
    <property type="entry name" value="DRUG RESISTANCE ABC TRANSPORTER,ATP-BINDING PROTEIN"/>
    <property type="match status" value="1"/>
</dbReference>
<comment type="caution">
    <text evidence="4">The sequence shown here is derived from an EMBL/GenBank/DDBJ whole genome shotgun (WGS) entry which is preliminary data.</text>
</comment>
<evidence type="ECO:0000313" key="5">
    <source>
        <dbReference type="Proteomes" id="UP001056429"/>
    </source>
</evidence>
<evidence type="ECO:0000256" key="2">
    <source>
        <dbReference type="ARBA" id="ARBA00022840"/>
    </source>
</evidence>
<keyword evidence="2 4" id="KW-0067">ATP-binding</keyword>
<dbReference type="SMART" id="SM00382">
    <property type="entry name" value="AAA"/>
    <property type="match status" value="2"/>
</dbReference>
<dbReference type="InterPro" id="IPR032781">
    <property type="entry name" value="ABC_tran_Xtn"/>
</dbReference>
<dbReference type="GO" id="GO:0016887">
    <property type="term" value="F:ATP hydrolysis activity"/>
    <property type="evidence" value="ECO:0007669"/>
    <property type="project" value="InterPro"/>
</dbReference>
<dbReference type="Pfam" id="PF12848">
    <property type="entry name" value="ABC_tran_Xtn"/>
    <property type="match status" value="1"/>
</dbReference>
<evidence type="ECO:0000256" key="1">
    <source>
        <dbReference type="ARBA" id="ARBA00022741"/>
    </source>
</evidence>
<dbReference type="InterPro" id="IPR017871">
    <property type="entry name" value="ABC_transporter-like_CS"/>
</dbReference>
<dbReference type="PANTHER" id="PTHR42855">
    <property type="entry name" value="ABC TRANSPORTER ATP-BINDING SUBUNIT"/>
    <property type="match status" value="1"/>
</dbReference>
<dbReference type="Proteomes" id="UP001056429">
    <property type="component" value="Unassembled WGS sequence"/>
</dbReference>
<reference evidence="4" key="1">
    <citation type="journal article" date="2021" name="mSystems">
        <title>Bacteria and Archaea Synergistically Convert Glycine Betaine to Biogenic Methane in the Formosa Cold Seep of the South China Sea.</title>
        <authorList>
            <person name="Li L."/>
            <person name="Zhang W."/>
            <person name="Zhang S."/>
            <person name="Song L."/>
            <person name="Sun Q."/>
            <person name="Zhang H."/>
            <person name="Xiang H."/>
            <person name="Dong X."/>
        </authorList>
    </citation>
    <scope>NUCLEOTIDE SEQUENCE</scope>
    <source>
        <strain evidence="4">ZWT</strain>
    </source>
</reference>
<dbReference type="PROSITE" id="PS50893">
    <property type="entry name" value="ABC_TRANSPORTER_2"/>
    <property type="match status" value="2"/>
</dbReference>
<sequence>MIDISIKDMEKYYGATRVLENISFDVKSGEKIGVVGLNGSGKTTLLKVICGIEEYESGIRAVRKRATLGYLDQLPEHLDNYKIIDILYSAFEDVLEIKKKMGYLENHMKGLIGEELELMLKEYGELQENFELMGGYDIEKNIKRVCIGLKINEEFQDRTFNTLSGGEKTIVLLAKILLQKSDILLLDEPSNHLDMESIEWLEKFLKEYEGSVILISHDRHFMDKVIDKTVEINKGISSIYNGNYSYYVRERKNRYRQQIKLHNKQQKRIRTIKNTIVRLRVWESRGGGGKFYIKATSLQRRLDKIKRIEKPVIEHRKIKLGFSIENKSEKEVLEVKGLSKSFDNKTLFTDLNLKVMYGEKVAIVGRNGVGKSTLAQIIMNKCEEDEGVVKIGEEVKVGYLAQNVTFSNKEQTVLDAFREDLDITYQEARRALAKFLFTKDDVFKKVNTLSGGERSRLRLCKFMQQDINLLILDEPTNHFDINSREMLEKSLNHFEGTMICISHDRYFINKVAERIVELTKDGVHERKNLSI</sequence>
<evidence type="ECO:0000259" key="3">
    <source>
        <dbReference type="PROSITE" id="PS50893"/>
    </source>
</evidence>
<dbReference type="InterPro" id="IPR051309">
    <property type="entry name" value="ABCF_ATPase"/>
</dbReference>
<dbReference type="Pfam" id="PF00005">
    <property type="entry name" value="ABC_tran"/>
    <property type="match status" value="2"/>
</dbReference>
<organism evidence="4 5">
    <name type="scientific">Oceanirhabdus seepicola</name>
    <dbReference type="NCBI Taxonomy" id="2828781"/>
    <lineage>
        <taxon>Bacteria</taxon>
        <taxon>Bacillati</taxon>
        <taxon>Bacillota</taxon>
        <taxon>Clostridia</taxon>
        <taxon>Eubacteriales</taxon>
        <taxon>Clostridiaceae</taxon>
        <taxon>Oceanirhabdus</taxon>
    </lineage>
</organism>
<dbReference type="SUPFAM" id="SSF52540">
    <property type="entry name" value="P-loop containing nucleoside triphosphate hydrolases"/>
    <property type="match status" value="2"/>
</dbReference>
<dbReference type="InterPro" id="IPR003593">
    <property type="entry name" value="AAA+_ATPase"/>
</dbReference>
<keyword evidence="5" id="KW-1185">Reference proteome</keyword>
<dbReference type="AlphaFoldDB" id="A0A9J6P7I5"/>
<protein>
    <submittedName>
        <fullName evidence="4">ABC-F family ATP-binding cassette domain-containing protein</fullName>
    </submittedName>
</protein>